<dbReference type="AlphaFoldDB" id="A0A8H5PCD5"/>
<organism evidence="1 2">
    <name type="scientific">Fusarium pseudocircinatum</name>
    <dbReference type="NCBI Taxonomy" id="56676"/>
    <lineage>
        <taxon>Eukaryota</taxon>
        <taxon>Fungi</taxon>
        <taxon>Dikarya</taxon>
        <taxon>Ascomycota</taxon>
        <taxon>Pezizomycotina</taxon>
        <taxon>Sordariomycetes</taxon>
        <taxon>Hypocreomycetidae</taxon>
        <taxon>Hypocreales</taxon>
        <taxon>Nectriaceae</taxon>
        <taxon>Fusarium</taxon>
        <taxon>Fusarium fujikuroi species complex</taxon>
    </lineage>
</organism>
<proteinExistence type="predicted"/>
<keyword evidence="2" id="KW-1185">Reference proteome</keyword>
<dbReference type="Proteomes" id="UP000546213">
    <property type="component" value="Unassembled WGS sequence"/>
</dbReference>
<dbReference type="InterPro" id="IPR022385">
    <property type="entry name" value="Rhs_assc_core"/>
</dbReference>
<dbReference type="EMBL" id="JAAOAS010000100">
    <property type="protein sequence ID" value="KAF5594191.1"/>
    <property type="molecule type" value="Genomic_DNA"/>
</dbReference>
<gene>
    <name evidence="1" type="ORF">FPCIR_5042</name>
</gene>
<name>A0A8H5PCD5_9HYPO</name>
<sequence>MSTTNLVLWPAPRIYNSIDEIQHVISGGRRKTWFDSIYECSDTTVKPDKLTFGKADGQTDFTHVFDLDTILNVIREYNYEGKHLKNSQIGETTVKTMDDFGISKVKRVQPSDTSFHKTSMYESKNLYESAELYDFGSRWYDPVAGRCTTPDDIQAVKDLDRTDGLSCLAFENNDPIIHTDPSGHWSLSAALDAVLGAASVFRAIALTVATGRSAAAGTRPVKETLI</sequence>
<dbReference type="OrthoDB" id="442731at2759"/>
<protein>
    <submittedName>
        <fullName evidence="1">Virulence plasmid b</fullName>
    </submittedName>
</protein>
<dbReference type="NCBIfam" id="TIGR03696">
    <property type="entry name" value="Rhs_assc_core"/>
    <property type="match status" value="1"/>
</dbReference>
<evidence type="ECO:0000313" key="2">
    <source>
        <dbReference type="Proteomes" id="UP000546213"/>
    </source>
</evidence>
<dbReference type="Gene3D" id="2.180.10.10">
    <property type="entry name" value="RHS repeat-associated core"/>
    <property type="match status" value="1"/>
</dbReference>
<accession>A0A8H5PCD5</accession>
<evidence type="ECO:0000313" key="1">
    <source>
        <dbReference type="EMBL" id="KAF5594191.1"/>
    </source>
</evidence>
<comment type="caution">
    <text evidence="1">The sequence shown here is derived from an EMBL/GenBank/DDBJ whole genome shotgun (WGS) entry which is preliminary data.</text>
</comment>
<reference evidence="1 2" key="1">
    <citation type="submission" date="2020-05" db="EMBL/GenBank/DDBJ databases">
        <title>Identification and distribution of gene clusters putatively required for synthesis of sphingolipid metabolism inhibitors in phylogenetically diverse species of the filamentous fungus Fusarium.</title>
        <authorList>
            <person name="Kim H.-S."/>
            <person name="Busman M."/>
            <person name="Brown D.W."/>
            <person name="Divon H."/>
            <person name="Uhlig S."/>
            <person name="Proctor R.H."/>
        </authorList>
    </citation>
    <scope>NUCLEOTIDE SEQUENCE [LARGE SCALE GENOMIC DNA]</scope>
    <source>
        <strain evidence="1 2">NRRL 36939</strain>
    </source>
</reference>